<dbReference type="InterPro" id="IPR011013">
    <property type="entry name" value="Gal_mutarotase_sf_dom"/>
</dbReference>
<evidence type="ECO:0000256" key="5">
    <source>
        <dbReference type="PIRNR" id="PIRNR005096"/>
    </source>
</evidence>
<feature type="active site" description="Proton donor" evidence="6">
    <location>
        <position position="206"/>
    </location>
</feature>
<feature type="binding site" evidence="8">
    <location>
        <begin position="206"/>
        <end position="208"/>
    </location>
    <ligand>
        <name>beta-D-galactose</name>
        <dbReference type="ChEBI" id="CHEBI:27667"/>
    </ligand>
</feature>
<dbReference type="GO" id="GO:0004034">
    <property type="term" value="F:aldose 1-epimerase activity"/>
    <property type="evidence" value="ECO:0007669"/>
    <property type="project" value="UniProtKB-EC"/>
</dbReference>
<dbReference type="EC" id="5.1.3.3" evidence="5"/>
<dbReference type="EMBL" id="NISI01000007">
    <property type="protein sequence ID" value="OWR02661.1"/>
    <property type="molecule type" value="Genomic_DNA"/>
</dbReference>
<evidence type="ECO:0000256" key="7">
    <source>
        <dbReference type="PIRSR" id="PIRSR005096-2"/>
    </source>
</evidence>
<comment type="pathway">
    <text evidence="1 5">Carbohydrate metabolism; hexose metabolism.</text>
</comment>
<proteinExistence type="inferred from homology"/>
<dbReference type="PIRSF" id="PIRSF005096">
    <property type="entry name" value="GALM"/>
    <property type="match status" value="1"/>
</dbReference>
<protein>
    <recommendedName>
        <fullName evidence="5">Aldose 1-epimerase</fullName>
        <ecNumber evidence="5">5.1.3.3</ecNumber>
    </recommendedName>
</protein>
<evidence type="ECO:0000256" key="8">
    <source>
        <dbReference type="PIRSR" id="PIRSR005096-3"/>
    </source>
</evidence>
<evidence type="ECO:0000256" key="1">
    <source>
        <dbReference type="ARBA" id="ARBA00005028"/>
    </source>
</evidence>
<gene>
    <name evidence="9" type="primary">galM</name>
    <name evidence="9" type="ORF">CDO81_17680</name>
</gene>
<keyword evidence="3 5" id="KW-0413">Isomerase</keyword>
<feature type="binding site" evidence="7">
    <location>
        <position position="276"/>
    </location>
    <ligand>
        <name>beta-D-galactose</name>
        <dbReference type="ChEBI" id="CHEBI:27667"/>
    </ligand>
</feature>
<comment type="similarity">
    <text evidence="2 5">Belongs to the aldose epimerase family.</text>
</comment>
<dbReference type="Proteomes" id="UP000197446">
    <property type="component" value="Unassembled WGS sequence"/>
</dbReference>
<feature type="binding site" evidence="8">
    <location>
        <begin position="108"/>
        <end position="109"/>
    </location>
    <ligand>
        <name>beta-D-galactose</name>
        <dbReference type="ChEBI" id="CHEBI:27667"/>
    </ligand>
</feature>
<dbReference type="InterPro" id="IPR047215">
    <property type="entry name" value="Galactose_mutarotase-like"/>
</dbReference>
<dbReference type="SUPFAM" id="SSF74650">
    <property type="entry name" value="Galactose mutarotase-like"/>
    <property type="match status" value="1"/>
</dbReference>
<dbReference type="InterPro" id="IPR015443">
    <property type="entry name" value="Aldose_1-epimerase"/>
</dbReference>
<keyword evidence="4 5" id="KW-0119">Carbohydrate metabolism</keyword>
<accession>A0A254N3F2</accession>
<dbReference type="GO" id="GO:0030246">
    <property type="term" value="F:carbohydrate binding"/>
    <property type="evidence" value="ECO:0007669"/>
    <property type="project" value="InterPro"/>
</dbReference>
<evidence type="ECO:0000256" key="4">
    <source>
        <dbReference type="ARBA" id="ARBA00023277"/>
    </source>
</evidence>
<evidence type="ECO:0000256" key="2">
    <source>
        <dbReference type="ARBA" id="ARBA00006206"/>
    </source>
</evidence>
<dbReference type="GO" id="GO:0005737">
    <property type="term" value="C:cytoplasm"/>
    <property type="evidence" value="ECO:0007669"/>
    <property type="project" value="TreeGrafter"/>
</dbReference>
<dbReference type="CDD" id="cd09019">
    <property type="entry name" value="galactose_mutarotase_like"/>
    <property type="match status" value="1"/>
</dbReference>
<dbReference type="GO" id="GO:0033499">
    <property type="term" value="P:galactose catabolic process via UDP-galactose, Leloir pathway"/>
    <property type="evidence" value="ECO:0007669"/>
    <property type="project" value="TreeGrafter"/>
</dbReference>
<evidence type="ECO:0000256" key="3">
    <source>
        <dbReference type="ARBA" id="ARBA00023235"/>
    </source>
</evidence>
<evidence type="ECO:0000313" key="9">
    <source>
        <dbReference type="EMBL" id="OWR02661.1"/>
    </source>
</evidence>
<evidence type="ECO:0000313" key="10">
    <source>
        <dbReference type="Proteomes" id="UP000197446"/>
    </source>
</evidence>
<dbReference type="NCBIfam" id="NF008277">
    <property type="entry name" value="PRK11055.1"/>
    <property type="match status" value="1"/>
</dbReference>
<comment type="catalytic activity">
    <reaction evidence="5">
        <text>alpha-D-glucose = beta-D-glucose</text>
        <dbReference type="Rhea" id="RHEA:10264"/>
        <dbReference type="ChEBI" id="CHEBI:15903"/>
        <dbReference type="ChEBI" id="CHEBI:17925"/>
        <dbReference type="EC" id="5.1.3.3"/>
    </reaction>
</comment>
<comment type="caution">
    <text evidence="9">The sequence shown here is derived from an EMBL/GenBank/DDBJ whole genome shotgun (WGS) entry which is preliminary data.</text>
</comment>
<dbReference type="UniPathway" id="UPA00242"/>
<evidence type="ECO:0000256" key="6">
    <source>
        <dbReference type="PIRSR" id="PIRSR005096-1"/>
    </source>
</evidence>
<dbReference type="InterPro" id="IPR008183">
    <property type="entry name" value="Aldose_1/G6P_1-epimerase"/>
</dbReference>
<dbReference type="PANTHER" id="PTHR10091">
    <property type="entry name" value="ALDOSE-1-EPIMERASE"/>
    <property type="match status" value="1"/>
</dbReference>
<dbReference type="AlphaFoldDB" id="A0A254N3F2"/>
<name>A0A254N3F2_9BURK</name>
<dbReference type="Gene3D" id="2.70.98.10">
    <property type="match status" value="1"/>
</dbReference>
<reference evidence="9 10" key="1">
    <citation type="journal article" date="2007" name="Int. J. Syst. Evol. Microbiol.">
        <title>Description of Pelomonas aquatica sp. nov. and Pelomonas puraquae sp. nov., isolated from industrial and haemodialysis water.</title>
        <authorList>
            <person name="Gomila M."/>
            <person name="Bowien B."/>
            <person name="Falsen E."/>
            <person name="Moore E.R."/>
            <person name="Lalucat J."/>
        </authorList>
    </citation>
    <scope>NUCLEOTIDE SEQUENCE [LARGE SCALE GENOMIC DNA]</scope>
    <source>
        <strain evidence="9 10">CCUG 52769</strain>
    </source>
</reference>
<feature type="active site" description="Proton acceptor" evidence="6">
    <location>
        <position position="341"/>
    </location>
</feature>
<keyword evidence="10" id="KW-1185">Reference proteome</keyword>
<dbReference type="PANTHER" id="PTHR10091:SF0">
    <property type="entry name" value="GALACTOSE MUTAROTASE"/>
    <property type="match status" value="1"/>
</dbReference>
<dbReference type="Pfam" id="PF01263">
    <property type="entry name" value="Aldose_epim"/>
    <property type="match status" value="1"/>
</dbReference>
<dbReference type="InterPro" id="IPR014718">
    <property type="entry name" value="GH-type_carb-bd"/>
</dbReference>
<sequence length="378" mass="41367">MITQSTAHTLNHRVTGRGLWNFHGSVTFSAKPARQAWRAGMHDPHTVHTLGQPGGLQIDVSPFGARWLSCRVPLRDGTLREAILGHATPADHAREPGFFGAIVGRYANRIGGAAFTLAGQEHRLVPNEGANQLHGGPDGFDRRTWRVLAHEPLQLRLGLHSPDGDQGYPGALDTEVTYRIDPERCSVSLHFLARTTRTCPVSLTSHPYFNLDGTEAPVLDHLLQVAAHQVLPVRPDMIPTGELADVEGSAFDLRGPRRLRDGLGQHEQLRQAGGWDHCYALDETAAQGERAAAVLTAGDGRLAMQLFTNYPGLQVCTGNHVQQARGRRGTAFAQHAGIALEPQFFPDAPNHPLWRDQGCLVQPAQPLSRWMRLSFMAS</sequence>
<dbReference type="GO" id="GO:0006006">
    <property type="term" value="P:glucose metabolic process"/>
    <property type="evidence" value="ECO:0007669"/>
    <property type="project" value="TreeGrafter"/>
</dbReference>
<organism evidence="9 10">
    <name type="scientific">Roseateles puraquae</name>
    <dbReference type="NCBI Taxonomy" id="431059"/>
    <lineage>
        <taxon>Bacteria</taxon>
        <taxon>Pseudomonadati</taxon>
        <taxon>Pseudomonadota</taxon>
        <taxon>Betaproteobacteria</taxon>
        <taxon>Burkholderiales</taxon>
        <taxon>Sphaerotilaceae</taxon>
        <taxon>Roseateles</taxon>
    </lineage>
</organism>